<evidence type="ECO:0000256" key="1">
    <source>
        <dbReference type="ARBA" id="ARBA00023015"/>
    </source>
</evidence>
<proteinExistence type="predicted"/>
<organism evidence="4 5">
    <name type="scientific">Pectobacterium quasiaquaticum</name>
    <dbReference type="NCBI Taxonomy" id="2774015"/>
    <lineage>
        <taxon>Bacteria</taxon>
        <taxon>Pseudomonadati</taxon>
        <taxon>Pseudomonadota</taxon>
        <taxon>Gammaproteobacteria</taxon>
        <taxon>Enterobacterales</taxon>
        <taxon>Pectobacteriaceae</taxon>
        <taxon>Pectobacterium</taxon>
    </lineage>
</organism>
<gene>
    <name evidence="4" type="ORF">IG609_010120</name>
</gene>
<keyword evidence="3" id="KW-0804">Transcription</keyword>
<dbReference type="SUPFAM" id="SSF52317">
    <property type="entry name" value="Class I glutamine amidotransferase-like"/>
    <property type="match status" value="1"/>
</dbReference>
<dbReference type="PROSITE" id="PS01124">
    <property type="entry name" value="HTH_ARAC_FAMILY_2"/>
    <property type="match status" value="1"/>
</dbReference>
<dbReference type="InterPro" id="IPR018062">
    <property type="entry name" value="HTH_AraC-typ_CS"/>
</dbReference>
<keyword evidence="5" id="KW-1185">Reference proteome</keyword>
<dbReference type="Pfam" id="PF12833">
    <property type="entry name" value="HTH_18"/>
    <property type="match status" value="1"/>
</dbReference>
<dbReference type="RefSeq" id="WP_193398579.1">
    <property type="nucleotide sequence ID" value="NZ_CP065177.1"/>
</dbReference>
<dbReference type="AlphaFoldDB" id="A0A9Q2EQX4"/>
<dbReference type="PANTHER" id="PTHR43130">
    <property type="entry name" value="ARAC-FAMILY TRANSCRIPTIONAL REGULATOR"/>
    <property type="match status" value="1"/>
</dbReference>
<keyword evidence="2" id="KW-0238">DNA-binding</keyword>
<dbReference type="EMBL" id="CP065177">
    <property type="protein sequence ID" value="URG50823.1"/>
    <property type="molecule type" value="Genomic_DNA"/>
</dbReference>
<dbReference type="SUPFAM" id="SSF46689">
    <property type="entry name" value="Homeodomain-like"/>
    <property type="match status" value="2"/>
</dbReference>
<evidence type="ECO:0000313" key="4">
    <source>
        <dbReference type="EMBL" id="URG50823.1"/>
    </source>
</evidence>
<dbReference type="Gene3D" id="3.40.50.880">
    <property type="match status" value="1"/>
</dbReference>
<dbReference type="PANTHER" id="PTHR43130:SF3">
    <property type="entry name" value="HTH-TYPE TRANSCRIPTIONAL REGULATOR RV1931C"/>
    <property type="match status" value="1"/>
</dbReference>
<evidence type="ECO:0000256" key="3">
    <source>
        <dbReference type="ARBA" id="ARBA00023163"/>
    </source>
</evidence>
<dbReference type="Gene3D" id="1.10.10.60">
    <property type="entry name" value="Homeodomain-like"/>
    <property type="match status" value="2"/>
</dbReference>
<dbReference type="GO" id="GO:0003700">
    <property type="term" value="F:DNA-binding transcription factor activity"/>
    <property type="evidence" value="ECO:0007669"/>
    <property type="project" value="InterPro"/>
</dbReference>
<protein>
    <submittedName>
        <fullName evidence="4">Helix-turn-helix domain-containing protein</fullName>
    </submittedName>
</protein>
<keyword evidence="1" id="KW-0805">Transcription regulation</keyword>
<dbReference type="KEGG" id="pqu:IG609_010120"/>
<dbReference type="InterPro" id="IPR018060">
    <property type="entry name" value="HTH_AraC"/>
</dbReference>
<dbReference type="GO" id="GO:0043565">
    <property type="term" value="F:sequence-specific DNA binding"/>
    <property type="evidence" value="ECO:0007669"/>
    <property type="project" value="InterPro"/>
</dbReference>
<dbReference type="SMART" id="SM00342">
    <property type="entry name" value="HTH_ARAC"/>
    <property type="match status" value="1"/>
</dbReference>
<evidence type="ECO:0000313" key="5">
    <source>
        <dbReference type="Proteomes" id="UP000806577"/>
    </source>
</evidence>
<dbReference type="InterPro" id="IPR052158">
    <property type="entry name" value="INH-QAR"/>
</dbReference>
<dbReference type="InterPro" id="IPR029062">
    <property type="entry name" value="Class_I_gatase-like"/>
</dbReference>
<dbReference type="PROSITE" id="PS00041">
    <property type="entry name" value="HTH_ARAC_FAMILY_1"/>
    <property type="match status" value="1"/>
</dbReference>
<evidence type="ECO:0000256" key="2">
    <source>
        <dbReference type="ARBA" id="ARBA00023125"/>
    </source>
</evidence>
<dbReference type="CDD" id="cd03137">
    <property type="entry name" value="GATase1_AraC_1"/>
    <property type="match status" value="1"/>
</dbReference>
<accession>A0A9Q2EQX4</accession>
<name>A0A9Q2EQX4_9GAMM</name>
<dbReference type="Pfam" id="PF01965">
    <property type="entry name" value="DJ-1_PfpI"/>
    <property type="match status" value="1"/>
</dbReference>
<sequence length="320" mass="36045">MAVLTVAVVVSENFSPFHLSIPSMVFNDMLYEKKQFEIFFCAEKPGMVASEHGFSINVEHGFSALGKADLIVVPHWSHPETRPSARLLDALRIAEARKAQIAGLCLGTYVLAYAGLLDGRRASTHWAFEQDFIARFLHIKLDTNALYVEDEHLITSAGTVAAIDCCLYLVRQHCGSAIANRAARRLVIPPYREGGQAQFIEHPVPENTRDSKINQMLDYLRSHLCSPHTLDALASHVQMSRRTFTRHFFRATGMTVSDWLTAERLHHSQALLESTSHSIEAIADSVGFQSVVTFRQQFKQRFSVSPTDWRKTFQDKSSVR</sequence>
<dbReference type="InterPro" id="IPR009057">
    <property type="entry name" value="Homeodomain-like_sf"/>
</dbReference>
<dbReference type="InterPro" id="IPR002818">
    <property type="entry name" value="DJ-1/PfpI"/>
</dbReference>
<dbReference type="Proteomes" id="UP000806577">
    <property type="component" value="Chromosome"/>
</dbReference>
<reference evidence="4 5" key="1">
    <citation type="journal article" date="2021" name="Int. J. Syst. Evol. Microbiol.">
        <title>&lt;i&gt;Pectobacterium quasiaquaticum&lt;/i&gt; sp. nov., isolated from waterways.</title>
        <authorList>
            <person name="Ben Moussa H."/>
            <person name="Pedron J."/>
            <person name="Bertrand C."/>
            <person name="Hecquet A."/>
            <person name="Barny M.A."/>
        </authorList>
    </citation>
    <scope>NUCLEOTIDE SEQUENCE [LARGE SCALE GENOMIC DNA]</scope>
    <source>
        <strain evidence="4 5">A477-S1-J17</strain>
    </source>
</reference>